<dbReference type="RefSeq" id="WP_170232255.1">
    <property type="nucleotide sequence ID" value="NZ_VFPP01000001.1"/>
</dbReference>
<dbReference type="InterPro" id="IPR050515">
    <property type="entry name" value="Beta-lactam/transpept"/>
</dbReference>
<sequence>MNKRSKRWVLATGGAAAVAVIVAGVVVLSSGGGPAAEKKPERVAPGVVAQQFFTAVMSGQAGQAAAVTDAAGAAGAALARTQQAVPGVSFHAQLGRLPQVAEGATTAGVDADVTWTLPGGVPVKYATKVELRLVDDQWRVHWSPSLLHPQLVEGQSLAYTTTSAEGSLVDRTGRVVPADFAPVVMGSVRQAAGSLNGTPGWRFAIVDQAGAPVTVLQEQKAQAVKSLTVTLDPKTQAAAQAAVDQVAGEAAMLVAIQPSTGEILAVAQNATAGHDPLALYGRYEPGSTFKIVTATAAMTSGLATADTPVPCPGKATIGTRQITNDDSFELGTVPLHRAFAASCNTSFSQLAADMSPTALPEAAAYFGLASDFTVPGITTNTGKIPPADSVPARVEAGIGQGRMQATPFGMALVAATVANGRTPVPQLIREMPTEGAAPTALPGGVAGALRSMMGEVVTGGTARELARYGAVRGKTGTAQFGDGTRSHGWFVGYRGDLAFSVLVVNGGSSKVAVAATGTFLGAL</sequence>
<dbReference type="GO" id="GO:0005886">
    <property type="term" value="C:plasma membrane"/>
    <property type="evidence" value="ECO:0007669"/>
    <property type="project" value="TreeGrafter"/>
</dbReference>
<comment type="caution">
    <text evidence="3">The sequence shown here is derived from an EMBL/GenBank/DDBJ whole genome shotgun (WGS) entry which is preliminary data.</text>
</comment>
<protein>
    <submittedName>
        <fullName evidence="3">MecA-like transpeptidase family protein</fullName>
    </submittedName>
</protein>
<dbReference type="InterPro" id="IPR007887">
    <property type="entry name" value="MecA_N"/>
</dbReference>
<organism evidence="3 4">
    <name type="scientific">Saccharothrix saharensis</name>
    <dbReference type="NCBI Taxonomy" id="571190"/>
    <lineage>
        <taxon>Bacteria</taxon>
        <taxon>Bacillati</taxon>
        <taxon>Actinomycetota</taxon>
        <taxon>Actinomycetes</taxon>
        <taxon>Pseudonocardiales</taxon>
        <taxon>Pseudonocardiaceae</taxon>
        <taxon>Saccharothrix</taxon>
    </lineage>
</organism>
<reference evidence="3 4" key="1">
    <citation type="submission" date="2019-06" db="EMBL/GenBank/DDBJ databases">
        <title>Sequencing the genomes of 1000 actinobacteria strains.</title>
        <authorList>
            <person name="Klenk H.-P."/>
        </authorList>
    </citation>
    <scope>NUCLEOTIDE SEQUENCE [LARGE SCALE GENOMIC DNA]</scope>
    <source>
        <strain evidence="3 4">DSM 45456</strain>
    </source>
</reference>
<dbReference type="Gene3D" id="3.40.710.10">
    <property type="entry name" value="DD-peptidase/beta-lactamase superfamily"/>
    <property type="match status" value="1"/>
</dbReference>
<feature type="domain" description="NTF2-like N-terminal transpeptidase" evidence="2">
    <location>
        <begin position="48"/>
        <end position="155"/>
    </location>
</feature>
<feature type="domain" description="Penicillin-binding protein transpeptidase" evidence="1">
    <location>
        <begin position="252"/>
        <end position="509"/>
    </location>
</feature>
<dbReference type="EMBL" id="VFPP01000001">
    <property type="protein sequence ID" value="TQM84279.1"/>
    <property type="molecule type" value="Genomic_DNA"/>
</dbReference>
<dbReference type="AlphaFoldDB" id="A0A543JN72"/>
<evidence type="ECO:0000313" key="3">
    <source>
        <dbReference type="EMBL" id="TQM84279.1"/>
    </source>
</evidence>
<dbReference type="Pfam" id="PF00905">
    <property type="entry name" value="Transpeptidase"/>
    <property type="match status" value="1"/>
</dbReference>
<evidence type="ECO:0000313" key="4">
    <source>
        <dbReference type="Proteomes" id="UP000316628"/>
    </source>
</evidence>
<dbReference type="GO" id="GO:0071972">
    <property type="term" value="F:peptidoglycan L,D-transpeptidase activity"/>
    <property type="evidence" value="ECO:0007669"/>
    <property type="project" value="TreeGrafter"/>
</dbReference>
<evidence type="ECO:0000259" key="2">
    <source>
        <dbReference type="Pfam" id="PF05223"/>
    </source>
</evidence>
<dbReference type="InterPro" id="IPR001460">
    <property type="entry name" value="PCN-bd_Tpept"/>
</dbReference>
<name>A0A543JN72_9PSEU</name>
<evidence type="ECO:0000259" key="1">
    <source>
        <dbReference type="Pfam" id="PF00905"/>
    </source>
</evidence>
<accession>A0A543JN72</accession>
<dbReference type="Proteomes" id="UP000316628">
    <property type="component" value="Unassembled WGS sequence"/>
</dbReference>
<dbReference type="PANTHER" id="PTHR30627">
    <property type="entry name" value="PEPTIDOGLYCAN D,D-TRANSPEPTIDASE"/>
    <property type="match status" value="1"/>
</dbReference>
<keyword evidence="4" id="KW-1185">Reference proteome</keyword>
<dbReference type="PANTHER" id="PTHR30627:SF24">
    <property type="entry name" value="PENICILLIN-BINDING PROTEIN 4B"/>
    <property type="match status" value="1"/>
</dbReference>
<dbReference type="GO" id="GO:0071555">
    <property type="term" value="P:cell wall organization"/>
    <property type="evidence" value="ECO:0007669"/>
    <property type="project" value="TreeGrafter"/>
</dbReference>
<dbReference type="SUPFAM" id="SSF56601">
    <property type="entry name" value="beta-lactamase/transpeptidase-like"/>
    <property type="match status" value="1"/>
</dbReference>
<dbReference type="GO" id="GO:0046677">
    <property type="term" value="P:response to antibiotic"/>
    <property type="evidence" value="ECO:0007669"/>
    <property type="project" value="InterPro"/>
</dbReference>
<gene>
    <name evidence="3" type="ORF">FHX81_6722</name>
</gene>
<dbReference type="GO" id="GO:0008658">
    <property type="term" value="F:penicillin binding"/>
    <property type="evidence" value="ECO:0007669"/>
    <property type="project" value="InterPro"/>
</dbReference>
<dbReference type="InterPro" id="IPR012338">
    <property type="entry name" value="Beta-lactam/transpept-like"/>
</dbReference>
<dbReference type="Pfam" id="PF05223">
    <property type="entry name" value="MecA_N"/>
    <property type="match status" value="1"/>
</dbReference>
<proteinExistence type="predicted"/>